<dbReference type="EMBL" id="KV875110">
    <property type="protein sequence ID" value="OIW22768.1"/>
    <property type="molecule type" value="Genomic_DNA"/>
</dbReference>
<proteinExistence type="predicted"/>
<dbReference type="Pfam" id="PF20183">
    <property type="entry name" value="DUF6546"/>
    <property type="match status" value="1"/>
</dbReference>
<feature type="domain" description="DUF6546" evidence="1">
    <location>
        <begin position="333"/>
        <end position="525"/>
    </location>
</feature>
<organism evidence="2 3">
    <name type="scientific">Coniochaeta ligniaria NRRL 30616</name>
    <dbReference type="NCBI Taxonomy" id="1408157"/>
    <lineage>
        <taxon>Eukaryota</taxon>
        <taxon>Fungi</taxon>
        <taxon>Dikarya</taxon>
        <taxon>Ascomycota</taxon>
        <taxon>Pezizomycotina</taxon>
        <taxon>Sordariomycetes</taxon>
        <taxon>Sordariomycetidae</taxon>
        <taxon>Coniochaetales</taxon>
        <taxon>Coniochaetaceae</taxon>
        <taxon>Coniochaeta</taxon>
    </lineage>
</organism>
<evidence type="ECO:0000259" key="1">
    <source>
        <dbReference type="Pfam" id="PF20183"/>
    </source>
</evidence>
<dbReference type="OrthoDB" id="3728558at2759"/>
<dbReference type="Proteomes" id="UP000182658">
    <property type="component" value="Unassembled WGS sequence"/>
</dbReference>
<keyword evidence="3" id="KW-1185">Reference proteome</keyword>
<protein>
    <recommendedName>
        <fullName evidence="1">DUF6546 domain-containing protein</fullName>
    </recommendedName>
</protein>
<dbReference type="AlphaFoldDB" id="A0A1J7IYU1"/>
<gene>
    <name evidence="2" type="ORF">CONLIGDRAFT_687186</name>
</gene>
<evidence type="ECO:0000313" key="3">
    <source>
        <dbReference type="Proteomes" id="UP000182658"/>
    </source>
</evidence>
<name>A0A1J7IYU1_9PEZI</name>
<accession>A0A1J7IYU1</accession>
<dbReference type="InParanoid" id="A0A1J7IYU1"/>
<dbReference type="InterPro" id="IPR046676">
    <property type="entry name" value="DUF6546"/>
</dbReference>
<sequence length="585" mass="67328">MPPLHWTNLPVELRLLILEDVLEATSTSQENKSLARYAQVSHEWQRFFEQSTFRRLVLSADDLYYFQKIVLRRYQPYQLAGQLESAYRLPIEHIWLRLSLFEYGQAGGHWDCLVPETDVEVAGNDILFTEAIWKLFTVLASLGPPAGRKGLALEFSAHSPSDSRHAFRSWYNFQRDYPHFATLAAQSEYIDTHQFNTRLQGEHAYLARILQLRMYDQRRRDMAQRLVRPLKFNIKGFPKATREASQAPWPALREASIVTEFLIRRQYLRDISTTSMTWLLRSLPSLQTLRRENWRQITTGQCRADDSGYALHANARLYRKKQDESRSFLTTTLPKCLTHLQLYEDFEIQLHGGKNTRRPRPSRIELLPSLAESTPNLQCLAVGFLTDAVDCIGLRQFYLEEGPLPDHATFNFPHMEYLVLTSQEHLNPSQDHGKVNALLRAAAAVALKMPKLKTIELWNCGNGQACLFRYDAADASSDRFCRLTWRSTWGHGQGRDLVIGADVLKAWEGVVRANVSPTCSLEPEPLHFESCPLRLDSPGDEYLRGGDIFQDDYLKLSRYVLHPTSAMQARVGALPTRAKLVWYRS</sequence>
<reference evidence="2 3" key="1">
    <citation type="submission" date="2016-10" db="EMBL/GenBank/DDBJ databases">
        <title>Draft genome sequence of Coniochaeta ligniaria NRRL30616, a lignocellulolytic fungus for bioabatement of inhibitors in plant biomass hydrolysates.</title>
        <authorList>
            <consortium name="DOE Joint Genome Institute"/>
            <person name="Jimenez D.J."/>
            <person name="Hector R.E."/>
            <person name="Riley R."/>
            <person name="Sun H."/>
            <person name="Grigoriev I.V."/>
            <person name="Van Elsas J.D."/>
            <person name="Nichols N.N."/>
        </authorList>
    </citation>
    <scope>NUCLEOTIDE SEQUENCE [LARGE SCALE GENOMIC DNA]</scope>
    <source>
        <strain evidence="2 3">NRRL 30616</strain>
    </source>
</reference>
<evidence type="ECO:0000313" key="2">
    <source>
        <dbReference type="EMBL" id="OIW22768.1"/>
    </source>
</evidence>